<organism evidence="1 2">
    <name type="scientific">Agrococcus baldri</name>
    <dbReference type="NCBI Taxonomy" id="153730"/>
    <lineage>
        <taxon>Bacteria</taxon>
        <taxon>Bacillati</taxon>
        <taxon>Actinomycetota</taxon>
        <taxon>Actinomycetes</taxon>
        <taxon>Micrococcales</taxon>
        <taxon>Microbacteriaceae</taxon>
        <taxon>Agrococcus</taxon>
    </lineage>
</organism>
<evidence type="ECO:0000313" key="2">
    <source>
        <dbReference type="Proteomes" id="UP000198506"/>
    </source>
</evidence>
<sequence length="187" mass="20537">MEYVPFRARTPKLRASEPIVHVLAVYDGDVERSQRVIELVVDELAAVLGGTKFADAVQVRELDLALVRSPRAQRALCRTAELIVGRDAEHLHGLHRPLLVRHRIFTLEELTLTLETVANSAYGRAVVSILERGLPAFSRSVIAVACGVRGLLHTPIRAPRRANTAEEYAPRLARAIGELAIGQALSN</sequence>
<reference evidence="1 2" key="1">
    <citation type="submission" date="2016-10" db="EMBL/GenBank/DDBJ databases">
        <authorList>
            <person name="Varghese N."/>
            <person name="Submissions S."/>
        </authorList>
    </citation>
    <scope>NUCLEOTIDE SEQUENCE [LARGE SCALE GENOMIC DNA]</scope>
    <source>
        <strain evidence="1 2">IAM 15147</strain>
    </source>
</reference>
<dbReference type="AlphaFoldDB" id="A0AA94KYN4"/>
<comment type="caution">
    <text evidence="1">The sequence shown here is derived from an EMBL/GenBank/DDBJ whole genome shotgun (WGS) entry which is preliminary data.</text>
</comment>
<accession>A0AA94KYN4</accession>
<gene>
    <name evidence="1" type="ORF">SAMN04487783_0458</name>
</gene>
<keyword evidence="2" id="KW-1185">Reference proteome</keyword>
<evidence type="ECO:0000313" key="1">
    <source>
        <dbReference type="EMBL" id="SFS00492.1"/>
    </source>
</evidence>
<dbReference type="EMBL" id="FOZN01000001">
    <property type="protein sequence ID" value="SFS00492.1"/>
    <property type="molecule type" value="Genomic_DNA"/>
</dbReference>
<dbReference type="Proteomes" id="UP000198506">
    <property type="component" value="Unassembled WGS sequence"/>
</dbReference>
<name>A0AA94KYN4_9MICO</name>
<protein>
    <submittedName>
        <fullName evidence="1">Uncharacterized protein</fullName>
    </submittedName>
</protein>
<proteinExistence type="predicted"/>